<accession>A0A6C0J0N6</accession>
<evidence type="ECO:0000313" key="1">
    <source>
        <dbReference type="EMBL" id="QHT98236.1"/>
    </source>
</evidence>
<protein>
    <submittedName>
        <fullName evidence="1">Uncharacterized protein</fullName>
    </submittedName>
</protein>
<dbReference type="AlphaFoldDB" id="A0A6C0J0N6"/>
<dbReference type="EMBL" id="MN740290">
    <property type="protein sequence ID" value="QHT98236.1"/>
    <property type="molecule type" value="Genomic_DNA"/>
</dbReference>
<proteinExistence type="predicted"/>
<sequence length="152" mass="17431">MQVSILKRQRNGIGQNLQVVALKVCLLLNPKLIVSEGREVGRTRLLVEFIEHAFVQFLHHHKGLFGDNLVVSIVFVRVDAERAQQERFAEERGIRPEVDRHAREVSEDPERHVVPRHGLHGRARAKRGRVVARFELGYTCVTRPQGTSRHPN</sequence>
<name>A0A6C0J0N6_9ZZZZ</name>
<organism evidence="1">
    <name type="scientific">viral metagenome</name>
    <dbReference type="NCBI Taxonomy" id="1070528"/>
    <lineage>
        <taxon>unclassified sequences</taxon>
        <taxon>metagenomes</taxon>
        <taxon>organismal metagenomes</taxon>
    </lineage>
</organism>
<reference evidence="1" key="1">
    <citation type="journal article" date="2020" name="Nature">
        <title>Giant virus diversity and host interactions through global metagenomics.</title>
        <authorList>
            <person name="Schulz F."/>
            <person name="Roux S."/>
            <person name="Paez-Espino D."/>
            <person name="Jungbluth S."/>
            <person name="Walsh D.A."/>
            <person name="Denef V.J."/>
            <person name="McMahon K.D."/>
            <person name="Konstantinidis K.T."/>
            <person name="Eloe-Fadrosh E.A."/>
            <person name="Kyrpides N.C."/>
            <person name="Woyke T."/>
        </authorList>
    </citation>
    <scope>NUCLEOTIDE SEQUENCE</scope>
    <source>
        <strain evidence="1">GVMAG-M-3300025626-8</strain>
    </source>
</reference>